<dbReference type="SMART" id="SM00343">
    <property type="entry name" value="ZnF_C2HC"/>
    <property type="match status" value="7"/>
</dbReference>
<feature type="compositionally biased region" description="Acidic residues" evidence="3">
    <location>
        <begin position="33"/>
        <end position="42"/>
    </location>
</feature>
<feature type="region of interest" description="Disordered" evidence="3">
    <location>
        <begin position="1"/>
        <end position="42"/>
    </location>
</feature>
<reference evidence="6" key="2">
    <citation type="submission" date="2025-08" db="UniProtKB">
        <authorList>
            <consortium name="RefSeq"/>
        </authorList>
    </citation>
    <scope>IDENTIFICATION</scope>
    <source>
        <tissue evidence="6">Leaves</tissue>
    </source>
</reference>
<evidence type="ECO:0000313" key="5">
    <source>
        <dbReference type="Proteomes" id="UP001652660"/>
    </source>
</evidence>
<gene>
    <name evidence="6" type="primary">LOC113704673</name>
</gene>
<keyword evidence="1" id="KW-0863">Zinc-finger</keyword>
<name>A0A6P6TX93_COFAR</name>
<dbReference type="PANTHER" id="PTHR46978">
    <property type="entry name" value="ZINC KNUCKLE (CCHC-TYPE) FAMILY PROTEIN"/>
    <property type="match status" value="1"/>
</dbReference>
<keyword evidence="1" id="KW-0862">Zinc</keyword>
<keyword evidence="5" id="KW-1185">Reference proteome</keyword>
<evidence type="ECO:0000256" key="3">
    <source>
        <dbReference type="SAM" id="MobiDB-lite"/>
    </source>
</evidence>
<evidence type="ECO:0000256" key="2">
    <source>
        <dbReference type="SAM" id="Coils"/>
    </source>
</evidence>
<reference evidence="5" key="1">
    <citation type="journal article" date="2025" name="Foods">
        <title>Unveiling the Microbial Signatures of Arabica Coffee Cherries: Insights into Ripeness Specific Diversity, Functional Traits, and Implications for Quality and Safety.</title>
        <authorList>
            <consortium name="RefSeq"/>
            <person name="Tenea G.N."/>
            <person name="Cifuentes V."/>
            <person name="Reyes P."/>
            <person name="Cevallos-Vallejos M."/>
        </authorList>
    </citation>
    <scope>NUCLEOTIDE SEQUENCE [LARGE SCALE GENOMIC DNA]</scope>
</reference>
<evidence type="ECO:0000256" key="1">
    <source>
        <dbReference type="PROSITE-ProRule" id="PRU00047"/>
    </source>
</evidence>
<evidence type="ECO:0000313" key="6">
    <source>
        <dbReference type="RefSeq" id="XP_027082356.1"/>
    </source>
</evidence>
<evidence type="ECO:0000259" key="4">
    <source>
        <dbReference type="PROSITE" id="PS50158"/>
    </source>
</evidence>
<dbReference type="PANTHER" id="PTHR46978:SF1">
    <property type="entry name" value="ZINC KNUCKLE (CCHC-TYPE) FAMILY PROTEIN"/>
    <property type="match status" value="1"/>
</dbReference>
<dbReference type="Gene3D" id="4.10.60.10">
    <property type="entry name" value="Zinc finger, CCHC-type"/>
    <property type="match status" value="4"/>
</dbReference>
<dbReference type="OrthoDB" id="427960at2759"/>
<protein>
    <submittedName>
        <fullName evidence="6">Uncharacterized protein isoform X1</fullName>
    </submittedName>
</protein>
<keyword evidence="1" id="KW-0479">Metal-binding</keyword>
<dbReference type="InterPro" id="IPR036875">
    <property type="entry name" value="Znf_CCHC_sf"/>
</dbReference>
<dbReference type="PROSITE" id="PS50158">
    <property type="entry name" value="ZF_CCHC"/>
    <property type="match status" value="3"/>
</dbReference>
<proteinExistence type="predicted"/>
<dbReference type="SUPFAM" id="SSF57756">
    <property type="entry name" value="Retrovirus zinc finger-like domains"/>
    <property type="match status" value="3"/>
</dbReference>
<dbReference type="InterPro" id="IPR001878">
    <property type="entry name" value="Znf_CCHC"/>
</dbReference>
<keyword evidence="2" id="KW-0175">Coiled coil</keyword>
<accession>A0A6P6TX93</accession>
<feature type="domain" description="CCHC-type" evidence="4">
    <location>
        <begin position="329"/>
        <end position="344"/>
    </location>
</feature>
<dbReference type="AlphaFoldDB" id="A0A6P6TX93"/>
<sequence length="495" mass="54911">MGKREKKLKTTNLRNRSEEDEEGTTPPQTIILDSDDDEDTEANEDLSLKIVEKAMSRKCNKSDSDAVAGDVIVLDDDEVVMNFKDDMSKKKEKKRKKSKKVEAKIDSVSSEKDATFENFCSDLFLVDDVKEEEKGESVKAAELGDKAVKTNPVEVSDNAVLRKLLRGPRYFDPPDSSWGTCYNCGEEGHTTVNCTSAKRRKPCFVCGSLEHNAKQCSKGQDCFICKKGGHRAKDCPEKSSGASENYKMCLKCGNSGHDLFSCWNSYCPDDLKEIQCYVCGSFGHLCCVNYTDASPREISCYRCGLSGHTGLACTGSQGETSGSAPRRSCYRCGEEGHFARECTSSSKGGKRNRELSTPKQRISKERRSRIEVRSAPNDIGKAREKKKSKRDHGVMSASKSKPKHGWITEDPGDFLGSKPKVAGWKSPATPKYKRINVSNHYAASNASTSYSSAKAYRLNYRNSASPGSANFYQPRFLASRFDNSSSGGMRRNYDR</sequence>
<organism evidence="5 6">
    <name type="scientific">Coffea arabica</name>
    <name type="common">Arabian coffee</name>
    <dbReference type="NCBI Taxonomy" id="13443"/>
    <lineage>
        <taxon>Eukaryota</taxon>
        <taxon>Viridiplantae</taxon>
        <taxon>Streptophyta</taxon>
        <taxon>Embryophyta</taxon>
        <taxon>Tracheophyta</taxon>
        <taxon>Spermatophyta</taxon>
        <taxon>Magnoliopsida</taxon>
        <taxon>eudicotyledons</taxon>
        <taxon>Gunneridae</taxon>
        <taxon>Pentapetalae</taxon>
        <taxon>asterids</taxon>
        <taxon>lamiids</taxon>
        <taxon>Gentianales</taxon>
        <taxon>Rubiaceae</taxon>
        <taxon>Ixoroideae</taxon>
        <taxon>Gardenieae complex</taxon>
        <taxon>Bertiereae - Coffeeae clade</taxon>
        <taxon>Coffeeae</taxon>
        <taxon>Coffea</taxon>
    </lineage>
</organism>
<dbReference type="Proteomes" id="UP001652660">
    <property type="component" value="Chromosome 1e"/>
</dbReference>
<feature type="domain" description="CCHC-type" evidence="4">
    <location>
        <begin position="181"/>
        <end position="196"/>
    </location>
</feature>
<dbReference type="GO" id="GO:0003676">
    <property type="term" value="F:nucleic acid binding"/>
    <property type="evidence" value="ECO:0007669"/>
    <property type="project" value="InterPro"/>
</dbReference>
<dbReference type="Pfam" id="PF00098">
    <property type="entry name" value="zf-CCHC"/>
    <property type="match status" value="3"/>
</dbReference>
<feature type="compositionally biased region" description="Basic and acidic residues" evidence="3">
    <location>
        <begin position="351"/>
        <end position="372"/>
    </location>
</feature>
<feature type="region of interest" description="Disordered" evidence="3">
    <location>
        <begin position="340"/>
        <end position="412"/>
    </location>
</feature>
<dbReference type="GeneID" id="113704673"/>
<feature type="domain" description="CCHC-type" evidence="4">
    <location>
        <begin position="222"/>
        <end position="237"/>
    </location>
</feature>
<feature type="coiled-coil region" evidence="2">
    <location>
        <begin position="84"/>
        <end position="111"/>
    </location>
</feature>
<dbReference type="RefSeq" id="XP_027082356.1">
    <property type="nucleotide sequence ID" value="XM_027226555.2"/>
</dbReference>
<dbReference type="GO" id="GO:0008270">
    <property type="term" value="F:zinc ion binding"/>
    <property type="evidence" value="ECO:0007669"/>
    <property type="project" value="UniProtKB-KW"/>
</dbReference>